<dbReference type="Gene3D" id="2.40.10.10">
    <property type="entry name" value="Trypsin-like serine proteases"/>
    <property type="match status" value="2"/>
</dbReference>
<keyword evidence="2 6" id="KW-0645">Protease</keyword>
<organism evidence="8 9">
    <name type="scientific">Salvator merianae</name>
    <name type="common">Argentine black and white tegu</name>
    <name type="synonym">Tupinambis merianae</name>
    <dbReference type="NCBI Taxonomy" id="96440"/>
    <lineage>
        <taxon>Eukaryota</taxon>
        <taxon>Metazoa</taxon>
        <taxon>Chordata</taxon>
        <taxon>Craniata</taxon>
        <taxon>Vertebrata</taxon>
        <taxon>Euteleostomi</taxon>
        <taxon>Lepidosauria</taxon>
        <taxon>Squamata</taxon>
        <taxon>Bifurcata</taxon>
        <taxon>Unidentata</taxon>
        <taxon>Episquamata</taxon>
        <taxon>Laterata</taxon>
        <taxon>Teiioidea</taxon>
        <taxon>Teiidae</taxon>
        <taxon>Salvator</taxon>
    </lineage>
</organism>
<evidence type="ECO:0000313" key="9">
    <source>
        <dbReference type="Proteomes" id="UP000694421"/>
    </source>
</evidence>
<dbReference type="PANTHER" id="PTHR24271">
    <property type="entry name" value="KALLIKREIN-RELATED"/>
    <property type="match status" value="1"/>
</dbReference>
<keyword evidence="9" id="KW-1185">Reference proteome</keyword>
<dbReference type="SUPFAM" id="SSF50494">
    <property type="entry name" value="Trypsin-like serine proteases"/>
    <property type="match status" value="1"/>
</dbReference>
<dbReference type="PRINTS" id="PR00722">
    <property type="entry name" value="CHYMOTRYPSIN"/>
</dbReference>
<evidence type="ECO:0000256" key="6">
    <source>
        <dbReference type="RuleBase" id="RU363034"/>
    </source>
</evidence>
<dbReference type="InterPro" id="IPR001314">
    <property type="entry name" value="Peptidase_S1A"/>
</dbReference>
<evidence type="ECO:0000313" key="8">
    <source>
        <dbReference type="Ensembl" id="ENSSMRP00000004809.1"/>
    </source>
</evidence>
<protein>
    <recommendedName>
        <fullName evidence="7">Peptidase S1 domain-containing protein</fullName>
    </recommendedName>
</protein>
<dbReference type="AlphaFoldDB" id="A0A8D0BA99"/>
<dbReference type="PROSITE" id="PS50240">
    <property type="entry name" value="TRYPSIN_DOM"/>
    <property type="match status" value="1"/>
</dbReference>
<keyword evidence="3 6" id="KW-0378">Hydrolase</keyword>
<evidence type="ECO:0000256" key="5">
    <source>
        <dbReference type="ARBA" id="ARBA00023157"/>
    </source>
</evidence>
<dbReference type="GO" id="GO:0006508">
    <property type="term" value="P:proteolysis"/>
    <property type="evidence" value="ECO:0007669"/>
    <property type="project" value="UniProtKB-KW"/>
</dbReference>
<dbReference type="PANTHER" id="PTHR24271:SF47">
    <property type="entry name" value="KALLIKREIN-1"/>
    <property type="match status" value="1"/>
</dbReference>
<dbReference type="GO" id="GO:0005576">
    <property type="term" value="C:extracellular region"/>
    <property type="evidence" value="ECO:0007669"/>
    <property type="project" value="UniProtKB-ARBA"/>
</dbReference>
<reference evidence="8" key="2">
    <citation type="submission" date="2025-09" db="UniProtKB">
        <authorList>
            <consortium name="Ensembl"/>
        </authorList>
    </citation>
    <scope>IDENTIFICATION</scope>
</reference>
<evidence type="ECO:0000256" key="4">
    <source>
        <dbReference type="ARBA" id="ARBA00022825"/>
    </source>
</evidence>
<dbReference type="Proteomes" id="UP000694421">
    <property type="component" value="Unplaced"/>
</dbReference>
<dbReference type="GO" id="GO:0004252">
    <property type="term" value="F:serine-type endopeptidase activity"/>
    <property type="evidence" value="ECO:0007669"/>
    <property type="project" value="InterPro"/>
</dbReference>
<keyword evidence="4 6" id="KW-0720">Serine protease</keyword>
<keyword evidence="5" id="KW-1015">Disulfide bond</keyword>
<dbReference type="InterPro" id="IPR033116">
    <property type="entry name" value="TRYPSIN_SER"/>
</dbReference>
<feature type="domain" description="Peptidase S1" evidence="7">
    <location>
        <begin position="57"/>
        <end position="284"/>
    </location>
</feature>
<dbReference type="GeneTree" id="ENSGT01050000244971"/>
<evidence type="ECO:0000256" key="1">
    <source>
        <dbReference type="ARBA" id="ARBA00009228"/>
    </source>
</evidence>
<sequence length="293" mass="32123">MWEWGKRLFGRDRTFWGACRGRDPHFVPSNDRLCGWAGSAVVSSASIIPPSDDESRIIGGQECPRHGQPFQVILSNSKKNGPDIQCGGVLIDKNWVLTAAHCDNQGVIHTRMGDHSLRANEGTEQCITSAQKFIHPNYNPITHDSDLMLIRLSNPAILNENVMPIQVATHCAQPNTRCVVSGWGTTRTPQSQFPDLLQCATVYTVSAEDCNKAYPNSITENMLCAGVSQGGVDSCQGDSGGPLVCNNKVQGIVSWGMQICAQPQKPGVYTNICRFADWIYSTIRRYSGHQAQC</sequence>
<evidence type="ECO:0000259" key="7">
    <source>
        <dbReference type="PROSITE" id="PS50240"/>
    </source>
</evidence>
<dbReference type="GO" id="GO:0030141">
    <property type="term" value="C:secretory granule"/>
    <property type="evidence" value="ECO:0007669"/>
    <property type="project" value="TreeGrafter"/>
</dbReference>
<dbReference type="InterPro" id="IPR009003">
    <property type="entry name" value="Peptidase_S1_PA"/>
</dbReference>
<evidence type="ECO:0000256" key="2">
    <source>
        <dbReference type="ARBA" id="ARBA00022670"/>
    </source>
</evidence>
<reference evidence="8" key="1">
    <citation type="submission" date="2025-08" db="UniProtKB">
        <authorList>
            <consortium name="Ensembl"/>
        </authorList>
    </citation>
    <scope>IDENTIFICATION</scope>
</reference>
<dbReference type="PROSITE" id="PS00135">
    <property type="entry name" value="TRYPSIN_SER"/>
    <property type="match status" value="1"/>
</dbReference>
<comment type="similarity">
    <text evidence="1">Belongs to the peptidase S1 family. Snake venom subfamily.</text>
</comment>
<dbReference type="InterPro" id="IPR018114">
    <property type="entry name" value="TRYPSIN_HIS"/>
</dbReference>
<dbReference type="SMART" id="SM00020">
    <property type="entry name" value="Tryp_SPc"/>
    <property type="match status" value="1"/>
</dbReference>
<dbReference type="InterPro" id="IPR001254">
    <property type="entry name" value="Trypsin_dom"/>
</dbReference>
<dbReference type="InterPro" id="IPR043504">
    <property type="entry name" value="Peptidase_S1_PA_chymotrypsin"/>
</dbReference>
<dbReference type="Ensembl" id="ENSSMRT00000005670.1">
    <property type="protein sequence ID" value="ENSSMRP00000004809.1"/>
    <property type="gene ID" value="ENSSMRG00000003734.1"/>
</dbReference>
<name>A0A8D0BA99_SALMN</name>
<evidence type="ECO:0000256" key="3">
    <source>
        <dbReference type="ARBA" id="ARBA00022801"/>
    </source>
</evidence>
<dbReference type="FunFam" id="2.40.10.10:FF:000077">
    <property type="entry name" value="Predicted protein"/>
    <property type="match status" value="1"/>
</dbReference>
<proteinExistence type="inferred from homology"/>
<dbReference type="GO" id="GO:0035821">
    <property type="term" value="P:modulation of process of another organism"/>
    <property type="evidence" value="ECO:0007669"/>
    <property type="project" value="UniProtKB-ARBA"/>
</dbReference>
<dbReference type="PROSITE" id="PS00134">
    <property type="entry name" value="TRYPSIN_HIS"/>
    <property type="match status" value="1"/>
</dbReference>
<dbReference type="CDD" id="cd00190">
    <property type="entry name" value="Tryp_SPc"/>
    <property type="match status" value="1"/>
</dbReference>
<dbReference type="Pfam" id="PF00089">
    <property type="entry name" value="Trypsin"/>
    <property type="match status" value="1"/>
</dbReference>
<accession>A0A8D0BA99</accession>